<dbReference type="CDD" id="cd00741">
    <property type="entry name" value="Lipase"/>
    <property type="match status" value="1"/>
</dbReference>
<dbReference type="Proteomes" id="UP001528411">
    <property type="component" value="Unassembled WGS sequence"/>
</dbReference>
<dbReference type="PANTHER" id="PTHR45856:SF24">
    <property type="entry name" value="FUNGAL LIPASE-LIKE DOMAIN-CONTAINING PROTEIN"/>
    <property type="match status" value="1"/>
</dbReference>
<dbReference type="InterPro" id="IPR029058">
    <property type="entry name" value="AB_hydrolase_fold"/>
</dbReference>
<dbReference type="SUPFAM" id="SSF53474">
    <property type="entry name" value="alpha/beta-Hydrolases"/>
    <property type="match status" value="1"/>
</dbReference>
<protein>
    <recommendedName>
        <fullName evidence="1">Fungal lipase-type domain-containing protein</fullName>
    </recommendedName>
</protein>
<dbReference type="InterPro" id="IPR002921">
    <property type="entry name" value="Fungal_lipase-type"/>
</dbReference>
<accession>A0ABT5F9K8</accession>
<feature type="domain" description="Fungal lipase-type" evidence="1">
    <location>
        <begin position="30"/>
        <end position="107"/>
    </location>
</feature>
<keyword evidence="3" id="KW-1185">Reference proteome</keyword>
<evidence type="ECO:0000313" key="2">
    <source>
        <dbReference type="EMBL" id="MDC2888213.1"/>
    </source>
</evidence>
<dbReference type="InterPro" id="IPR051218">
    <property type="entry name" value="Sec_MonoDiacylglyc_Lipase"/>
</dbReference>
<dbReference type="EMBL" id="JAQOMS010000002">
    <property type="protein sequence ID" value="MDC2888213.1"/>
    <property type="molecule type" value="Genomic_DNA"/>
</dbReference>
<gene>
    <name evidence="2" type="ORF">PN838_04660</name>
</gene>
<evidence type="ECO:0000259" key="1">
    <source>
        <dbReference type="Pfam" id="PF01764"/>
    </source>
</evidence>
<evidence type="ECO:0000313" key="3">
    <source>
        <dbReference type="Proteomes" id="UP001528411"/>
    </source>
</evidence>
<dbReference type="PANTHER" id="PTHR45856">
    <property type="entry name" value="ALPHA/BETA-HYDROLASES SUPERFAMILY PROTEIN"/>
    <property type="match status" value="1"/>
</dbReference>
<sequence length="165" mass="19274">MHNLLKQPSFVSDSSEKLPLGIRIQNVLIPLMKEGKRVTFTGHSTGGSLAVLFADRFYQLPNVKVKRVVTFGQPSCGGQLFYRNYSLHHKTYRICCDVDIVTFLPPLPFIYRHVGKSLWLHEGVMFENISPSKRLWLSIKSWLLRPITYHYMQKYIRNKSLFDER</sequence>
<comment type="caution">
    <text evidence="2">The sequence shown here is derived from an EMBL/GenBank/DDBJ whole genome shotgun (WGS) entry which is preliminary data.</text>
</comment>
<name>A0ABT5F9K8_9GAMM</name>
<reference evidence="2 3" key="1">
    <citation type="submission" date="2023-01" db="EMBL/GenBank/DDBJ databases">
        <title>Psychrosphaera sp. nov., isolated from marine algae.</title>
        <authorList>
            <person name="Bayburt H."/>
            <person name="Choi B.J."/>
            <person name="Kim J.M."/>
            <person name="Choi D.G."/>
            <person name="Jeon C.O."/>
        </authorList>
    </citation>
    <scope>NUCLEOTIDE SEQUENCE [LARGE SCALE GENOMIC DNA]</scope>
    <source>
        <strain evidence="2 3">G1-22</strain>
    </source>
</reference>
<organism evidence="2 3">
    <name type="scientific">Psychrosphaera algicola</name>
    <dbReference type="NCBI Taxonomy" id="3023714"/>
    <lineage>
        <taxon>Bacteria</taxon>
        <taxon>Pseudomonadati</taxon>
        <taxon>Pseudomonadota</taxon>
        <taxon>Gammaproteobacteria</taxon>
        <taxon>Alteromonadales</taxon>
        <taxon>Pseudoalteromonadaceae</taxon>
        <taxon>Psychrosphaera</taxon>
    </lineage>
</organism>
<dbReference type="Pfam" id="PF01764">
    <property type="entry name" value="Lipase_3"/>
    <property type="match status" value="1"/>
</dbReference>
<proteinExistence type="predicted"/>
<dbReference type="RefSeq" id="WP_272179889.1">
    <property type="nucleotide sequence ID" value="NZ_JAQOMS010000002.1"/>
</dbReference>
<dbReference type="Gene3D" id="3.40.50.1820">
    <property type="entry name" value="alpha/beta hydrolase"/>
    <property type="match status" value="1"/>
</dbReference>